<dbReference type="AlphaFoldDB" id="A0A835GYD2"/>
<dbReference type="GO" id="GO:0030246">
    <property type="term" value="F:carbohydrate binding"/>
    <property type="evidence" value="ECO:0007669"/>
    <property type="project" value="InterPro"/>
</dbReference>
<dbReference type="PANTHER" id="PTHR11122:SF15">
    <property type="entry name" value="PROTEIN NDH-DEPENDENT CYCLIC ELECTRON FLOW 5"/>
    <property type="match status" value="1"/>
</dbReference>
<dbReference type="Proteomes" id="UP000631114">
    <property type="component" value="Unassembled WGS sequence"/>
</dbReference>
<keyword evidence="3" id="KW-1185">Reference proteome</keyword>
<feature type="region of interest" description="Disordered" evidence="1">
    <location>
        <begin position="160"/>
        <end position="188"/>
    </location>
</feature>
<evidence type="ECO:0000313" key="3">
    <source>
        <dbReference type="Proteomes" id="UP000631114"/>
    </source>
</evidence>
<evidence type="ECO:0000313" key="2">
    <source>
        <dbReference type="EMBL" id="KAF9587473.1"/>
    </source>
</evidence>
<dbReference type="OrthoDB" id="782148at2759"/>
<dbReference type="InterPro" id="IPR014718">
    <property type="entry name" value="GH-type_carb-bd"/>
</dbReference>
<dbReference type="EMBL" id="JADFTS010000009">
    <property type="protein sequence ID" value="KAF9587473.1"/>
    <property type="molecule type" value="Genomic_DNA"/>
</dbReference>
<dbReference type="Gene3D" id="2.70.98.10">
    <property type="match status" value="1"/>
</dbReference>
<sequence>MLTSGLITAYKAHMWHGTTLEVLHTIVSEGEGGAAVIQGGMFLDFRWSPMKALFNRRQWNFSMPVELVSRNSDDMVEVKHIVTLHPDVLSSEVVITNYRSSALEVTGSLLSHLSMSTPDATYAVGLDGSNYFSKTPFVSDYTIIPPVSESKTTGAFQGLFSSRGKKDQNSAAELNKNTETEEELEGQEKDNYGQLTEEMSRIYTSAPREFTFIDRVLIQ</sequence>
<protein>
    <submittedName>
        <fullName evidence="2">Uncharacterized protein</fullName>
    </submittedName>
</protein>
<dbReference type="PANTHER" id="PTHR11122">
    <property type="entry name" value="APOSPORY-ASSOCIATED PROTEIN C-RELATED"/>
    <property type="match status" value="1"/>
</dbReference>
<reference evidence="2 3" key="1">
    <citation type="submission" date="2020-10" db="EMBL/GenBank/DDBJ databases">
        <title>The Coptis chinensis genome and diversification of protoberbering-type alkaloids.</title>
        <authorList>
            <person name="Wang B."/>
            <person name="Shu S."/>
            <person name="Song C."/>
            <person name="Liu Y."/>
        </authorList>
    </citation>
    <scope>NUCLEOTIDE SEQUENCE [LARGE SCALE GENOMIC DNA]</scope>
    <source>
        <strain evidence="2">HL-2020</strain>
        <tissue evidence="2">Leaf</tissue>
    </source>
</reference>
<gene>
    <name evidence="2" type="ORF">IFM89_003412</name>
</gene>
<dbReference type="GO" id="GO:0047938">
    <property type="term" value="F:glucose-6-phosphate 1-epimerase activity"/>
    <property type="evidence" value="ECO:0007669"/>
    <property type="project" value="TreeGrafter"/>
</dbReference>
<name>A0A835GYD2_9MAGN</name>
<comment type="caution">
    <text evidence="2">The sequence shown here is derived from an EMBL/GenBank/DDBJ whole genome shotgun (WGS) entry which is preliminary data.</text>
</comment>
<dbReference type="GO" id="GO:0005737">
    <property type="term" value="C:cytoplasm"/>
    <property type="evidence" value="ECO:0007669"/>
    <property type="project" value="TreeGrafter"/>
</dbReference>
<proteinExistence type="predicted"/>
<accession>A0A835GYD2</accession>
<organism evidence="2 3">
    <name type="scientific">Coptis chinensis</name>
    <dbReference type="NCBI Taxonomy" id="261450"/>
    <lineage>
        <taxon>Eukaryota</taxon>
        <taxon>Viridiplantae</taxon>
        <taxon>Streptophyta</taxon>
        <taxon>Embryophyta</taxon>
        <taxon>Tracheophyta</taxon>
        <taxon>Spermatophyta</taxon>
        <taxon>Magnoliopsida</taxon>
        <taxon>Ranunculales</taxon>
        <taxon>Ranunculaceae</taxon>
        <taxon>Coptidoideae</taxon>
        <taxon>Coptis</taxon>
    </lineage>
</organism>
<evidence type="ECO:0000256" key="1">
    <source>
        <dbReference type="SAM" id="MobiDB-lite"/>
    </source>
</evidence>